<dbReference type="Gene3D" id="3.30.70.330">
    <property type="match status" value="2"/>
</dbReference>
<keyword evidence="4" id="KW-0507">mRNA processing</keyword>
<dbReference type="PANTHER" id="PTHR32343:SF71">
    <property type="entry name" value="SPLICING REGULATORY GLUTAMIC ACID AND LYSINE RICH PROTEIN 1"/>
    <property type="match status" value="1"/>
</dbReference>
<dbReference type="GO" id="GO:0008380">
    <property type="term" value="P:RNA splicing"/>
    <property type="evidence" value="ECO:0007669"/>
    <property type="project" value="UniProtKB-KW"/>
</dbReference>
<dbReference type="GO" id="GO:0005654">
    <property type="term" value="C:nucleoplasm"/>
    <property type="evidence" value="ECO:0007669"/>
    <property type="project" value="TreeGrafter"/>
</dbReference>
<evidence type="ECO:0000313" key="16">
    <source>
        <dbReference type="Proteomes" id="UP000694397"/>
    </source>
</evidence>
<dbReference type="GeneID" id="108929946"/>
<comment type="similarity">
    <text evidence="2">Belongs to the splicing factor SR family.</text>
</comment>
<dbReference type="Pfam" id="PF00076">
    <property type="entry name" value="RRM_1"/>
    <property type="match status" value="2"/>
</dbReference>
<keyword evidence="16" id="KW-1185">Reference proteome</keyword>
<dbReference type="InterPro" id="IPR000504">
    <property type="entry name" value="RRM_dom"/>
</dbReference>
<dbReference type="FunFam" id="3.30.70.330:FF:000142">
    <property type="entry name" value="splicing regulatory glutamine/lysine-rich protein 1 isoform X1"/>
    <property type="match status" value="1"/>
</dbReference>
<feature type="compositionally biased region" description="Basic and acidic residues" evidence="13">
    <location>
        <begin position="367"/>
        <end position="390"/>
    </location>
</feature>
<dbReference type="Ensembl" id="ENSSFOT00015007723.2">
    <property type="protein sequence ID" value="ENSSFOP00015007612.1"/>
    <property type="gene ID" value="ENSSFOG00015004995.2"/>
</dbReference>
<evidence type="ECO:0000256" key="2">
    <source>
        <dbReference type="ARBA" id="ARBA00010269"/>
    </source>
</evidence>
<evidence type="ECO:0000256" key="3">
    <source>
        <dbReference type="ARBA" id="ARBA00022553"/>
    </source>
</evidence>
<accession>A0A8C9UZ27</accession>
<reference evidence="15 16" key="1">
    <citation type="submission" date="2019-04" db="EMBL/GenBank/DDBJ databases">
        <authorList>
            <consortium name="Wellcome Sanger Institute Data Sharing"/>
        </authorList>
    </citation>
    <scope>NUCLEOTIDE SEQUENCE [LARGE SCALE GENOMIC DNA]</scope>
</reference>
<comment type="function">
    <text evidence="8">Participates in the regulation of alternative splicing by modulating the activity of other splice facors. Inhibits the splicing activity of SFRS1, SFRS2 and SFRS6. Augments the splicing activity of SFRS3.</text>
</comment>
<evidence type="ECO:0000256" key="7">
    <source>
        <dbReference type="ARBA" id="ARBA00023242"/>
    </source>
</evidence>
<dbReference type="InterPro" id="IPR035979">
    <property type="entry name" value="RBD_domain_sf"/>
</dbReference>
<evidence type="ECO:0000313" key="15">
    <source>
        <dbReference type="Ensembl" id="ENSSFOP00015007612.1"/>
    </source>
</evidence>
<name>A0A8C9UZ27_SCLFO</name>
<evidence type="ECO:0000256" key="8">
    <source>
        <dbReference type="ARBA" id="ARBA00058989"/>
    </source>
</evidence>
<dbReference type="InterPro" id="IPR034192">
    <property type="entry name" value="SREK1_RRM2"/>
</dbReference>
<dbReference type="Proteomes" id="UP000694397">
    <property type="component" value="Chromosome 6"/>
</dbReference>
<dbReference type="InterPro" id="IPR012677">
    <property type="entry name" value="Nucleotide-bd_a/b_plait_sf"/>
</dbReference>
<organism evidence="15 16">
    <name type="scientific">Scleropages formosus</name>
    <name type="common">Asian bonytongue</name>
    <name type="synonym">Osteoglossum formosum</name>
    <dbReference type="NCBI Taxonomy" id="113540"/>
    <lineage>
        <taxon>Eukaryota</taxon>
        <taxon>Metazoa</taxon>
        <taxon>Chordata</taxon>
        <taxon>Craniata</taxon>
        <taxon>Vertebrata</taxon>
        <taxon>Euteleostomi</taxon>
        <taxon>Actinopterygii</taxon>
        <taxon>Neopterygii</taxon>
        <taxon>Teleostei</taxon>
        <taxon>Osteoglossocephala</taxon>
        <taxon>Osteoglossomorpha</taxon>
        <taxon>Osteoglossiformes</taxon>
        <taxon>Osteoglossidae</taxon>
        <taxon>Scleropages</taxon>
    </lineage>
</organism>
<feature type="compositionally biased region" description="Basic residues" evidence="13">
    <location>
        <begin position="298"/>
        <end position="334"/>
    </location>
</feature>
<evidence type="ECO:0000259" key="14">
    <source>
        <dbReference type="PROSITE" id="PS50102"/>
    </source>
</evidence>
<reference evidence="15" key="2">
    <citation type="submission" date="2025-08" db="UniProtKB">
        <authorList>
            <consortium name="Ensembl"/>
        </authorList>
    </citation>
    <scope>IDENTIFICATION</scope>
</reference>
<dbReference type="AlphaFoldDB" id="A0A8C9UZ27"/>
<dbReference type="CTD" id="140890"/>
<keyword evidence="5" id="KW-0747">Spliceosome</keyword>
<feature type="compositionally biased region" description="Basic residues" evidence="13">
    <location>
        <begin position="343"/>
        <end position="366"/>
    </location>
</feature>
<comment type="subcellular location">
    <subcellularLocation>
        <location evidence="1">Nucleus</location>
    </subcellularLocation>
</comment>
<evidence type="ECO:0000256" key="5">
    <source>
        <dbReference type="ARBA" id="ARBA00022728"/>
    </source>
</evidence>
<keyword evidence="6" id="KW-0508">mRNA splicing</keyword>
<dbReference type="GO" id="GO:0003723">
    <property type="term" value="F:RNA binding"/>
    <property type="evidence" value="ECO:0007669"/>
    <property type="project" value="UniProtKB-UniRule"/>
</dbReference>
<evidence type="ECO:0000256" key="9">
    <source>
        <dbReference type="ARBA" id="ARBA00073574"/>
    </source>
</evidence>
<dbReference type="GeneTree" id="ENSGT00730000110872"/>
<evidence type="ECO:0000256" key="6">
    <source>
        <dbReference type="ARBA" id="ARBA00023187"/>
    </source>
</evidence>
<dbReference type="RefSeq" id="XP_018600397.1">
    <property type="nucleotide sequence ID" value="XM_018744881.2"/>
</dbReference>
<feature type="compositionally biased region" description="Basic residues" evidence="13">
    <location>
        <begin position="406"/>
        <end position="443"/>
    </location>
</feature>
<feature type="compositionally biased region" description="Polar residues" evidence="13">
    <location>
        <begin position="497"/>
        <end position="530"/>
    </location>
</feature>
<gene>
    <name evidence="15" type="primary">SREK1</name>
    <name evidence="15" type="synonym">srek1</name>
</gene>
<proteinExistence type="inferred from homology"/>
<evidence type="ECO:0000256" key="10">
    <source>
        <dbReference type="ARBA" id="ARBA00076771"/>
    </source>
</evidence>
<dbReference type="PANTHER" id="PTHR32343">
    <property type="entry name" value="SERINE/ARGININE-RICH SPLICING FACTOR"/>
    <property type="match status" value="1"/>
</dbReference>
<sequence>MSGIPGTAVVQVTNLSSAVSSEQMRTLFGFLGDIEELRLYPPDNTPLSFSSKVCYIKYRDPSSVGVAQHLTNTVFIDRALIVVPCAEGKIPEEAKALSLLAPATPVGSLMPGAGLLPIPTPTPLQNLGIPISNLGALQTGLDPSVAALGGVATQPPLMGNVDPSKIDEIRRTVYVGNLNSQTTTAEQLLEYFKQVGEVKFVRMAGDETQPTRFAFVEFADQESVSRALAFNGVMFGDRPLKINHSNNAIVKPPELTPQAAAKELEDVMKRVREAQSNIAAAIEPGDDSGKKHSMSSSRRSRRSRSRSRSRSHSRSRRKRSRSRHRSRPSLKSRSKGSELHSSRSVHKKRSRSRDRRHSRSRSRSRDRRKEKDGKSRGKEESFRDKDERRQKEKRGKTPPKGYSGSRRSRSTSRGHKRRSRSRSKSPRKKMKSPSPKRGKKDKKRDKVRESSRERSDRDSSRKQSNRDEKVDRKVRPIKVDRDYDKEKVYESDREGSVTASEEQASQVQHNGSCEKNGDDLSQTEAATPTPATCGEAAE</sequence>
<dbReference type="GO" id="GO:0006397">
    <property type="term" value="P:mRNA processing"/>
    <property type="evidence" value="ECO:0007669"/>
    <property type="project" value="UniProtKB-KW"/>
</dbReference>
<protein>
    <recommendedName>
        <fullName evidence="9">Splicing regulatory glutamine/lysine-rich protein 1</fullName>
    </recommendedName>
    <alternativeName>
        <fullName evidence="10">Serine/arginine-rich-splicing regulatory protein 86</fullName>
    </alternativeName>
    <alternativeName>
        <fullName evidence="11">Splicing factor, arginine/serine-rich 12</fullName>
    </alternativeName>
</protein>
<evidence type="ECO:0000256" key="1">
    <source>
        <dbReference type="ARBA" id="ARBA00004123"/>
    </source>
</evidence>
<feature type="region of interest" description="Disordered" evidence="13">
    <location>
        <begin position="279"/>
        <end position="538"/>
    </location>
</feature>
<dbReference type="CDD" id="cd12260">
    <property type="entry name" value="RRM2_SREK1"/>
    <property type="match status" value="1"/>
</dbReference>
<evidence type="ECO:0000256" key="4">
    <source>
        <dbReference type="ARBA" id="ARBA00022664"/>
    </source>
</evidence>
<dbReference type="SUPFAM" id="SSF54928">
    <property type="entry name" value="RNA-binding domain, RBD"/>
    <property type="match status" value="2"/>
</dbReference>
<keyword evidence="12" id="KW-0694">RNA-binding</keyword>
<dbReference type="GO" id="GO:0005681">
    <property type="term" value="C:spliceosomal complex"/>
    <property type="evidence" value="ECO:0007669"/>
    <property type="project" value="UniProtKB-KW"/>
</dbReference>
<keyword evidence="7" id="KW-0539">Nucleus</keyword>
<dbReference type="SMART" id="SM00360">
    <property type="entry name" value="RRM"/>
    <property type="match status" value="2"/>
</dbReference>
<evidence type="ECO:0000256" key="13">
    <source>
        <dbReference type="SAM" id="MobiDB-lite"/>
    </source>
</evidence>
<evidence type="ECO:0000256" key="11">
    <source>
        <dbReference type="ARBA" id="ARBA00080569"/>
    </source>
</evidence>
<reference evidence="15" key="3">
    <citation type="submission" date="2025-09" db="UniProtKB">
        <authorList>
            <consortium name="Ensembl"/>
        </authorList>
    </citation>
    <scope>IDENTIFICATION</scope>
</reference>
<feature type="compositionally biased region" description="Basic and acidic residues" evidence="13">
    <location>
        <begin position="444"/>
        <end position="495"/>
    </location>
</feature>
<dbReference type="FunFam" id="3.30.70.330:FF:000084">
    <property type="entry name" value="Serine/arginine-rich splicing factor 11 isoform 1"/>
    <property type="match status" value="1"/>
</dbReference>
<dbReference type="CDD" id="cd12519">
    <property type="entry name" value="RRM1_SREK1"/>
    <property type="match status" value="1"/>
</dbReference>
<feature type="domain" description="RRM" evidence="14">
    <location>
        <begin position="171"/>
        <end position="247"/>
    </location>
</feature>
<keyword evidence="3" id="KW-0597">Phosphoprotein</keyword>
<dbReference type="OrthoDB" id="7763451at2759"/>
<dbReference type="PROSITE" id="PS50102">
    <property type="entry name" value="RRM"/>
    <property type="match status" value="1"/>
</dbReference>
<evidence type="ECO:0000256" key="12">
    <source>
        <dbReference type="PROSITE-ProRule" id="PRU00176"/>
    </source>
</evidence>
<dbReference type="KEGG" id="sfm:108929946"/>